<gene>
    <name evidence="2" type="ORF">RSO01_44990</name>
</gene>
<keyword evidence="3" id="KW-1185">Reference proteome</keyword>
<dbReference type="AlphaFoldDB" id="A0A512NEG2"/>
<feature type="chain" id="PRO_5022092579" description="DUF2147 domain-containing protein" evidence="1">
    <location>
        <begin position="23"/>
        <end position="158"/>
    </location>
</feature>
<evidence type="ECO:0000313" key="3">
    <source>
        <dbReference type="Proteomes" id="UP000321058"/>
    </source>
</evidence>
<organism evidence="2 3">
    <name type="scientific">Reyranella soli</name>
    <dbReference type="NCBI Taxonomy" id="1230389"/>
    <lineage>
        <taxon>Bacteria</taxon>
        <taxon>Pseudomonadati</taxon>
        <taxon>Pseudomonadota</taxon>
        <taxon>Alphaproteobacteria</taxon>
        <taxon>Hyphomicrobiales</taxon>
        <taxon>Reyranellaceae</taxon>
        <taxon>Reyranella</taxon>
    </lineage>
</organism>
<comment type="caution">
    <text evidence="2">The sequence shown here is derived from an EMBL/GenBank/DDBJ whole genome shotgun (WGS) entry which is preliminary data.</text>
</comment>
<dbReference type="Proteomes" id="UP000321058">
    <property type="component" value="Unassembled WGS sequence"/>
</dbReference>
<name>A0A512NEG2_9HYPH</name>
<evidence type="ECO:0000313" key="2">
    <source>
        <dbReference type="EMBL" id="GEP57333.1"/>
    </source>
</evidence>
<dbReference type="RefSeq" id="WP_147151701.1">
    <property type="nucleotide sequence ID" value="NZ_BKAJ01000077.1"/>
</dbReference>
<proteinExistence type="predicted"/>
<keyword evidence="1" id="KW-0732">Signal</keyword>
<evidence type="ECO:0008006" key="4">
    <source>
        <dbReference type="Google" id="ProtNLM"/>
    </source>
</evidence>
<reference evidence="2 3" key="1">
    <citation type="submission" date="2019-07" db="EMBL/GenBank/DDBJ databases">
        <title>Whole genome shotgun sequence of Reyranella soli NBRC 108950.</title>
        <authorList>
            <person name="Hosoyama A."/>
            <person name="Uohara A."/>
            <person name="Ohji S."/>
            <person name="Ichikawa N."/>
        </authorList>
    </citation>
    <scope>NUCLEOTIDE SEQUENCE [LARGE SCALE GENOMIC DNA]</scope>
    <source>
        <strain evidence="2 3">NBRC 108950</strain>
    </source>
</reference>
<evidence type="ECO:0000256" key="1">
    <source>
        <dbReference type="SAM" id="SignalP"/>
    </source>
</evidence>
<protein>
    <recommendedName>
        <fullName evidence="4">DUF2147 domain-containing protein</fullName>
    </recommendedName>
</protein>
<feature type="signal peptide" evidence="1">
    <location>
        <begin position="1"/>
        <end position="22"/>
    </location>
</feature>
<accession>A0A512NEG2</accession>
<dbReference type="EMBL" id="BKAJ01000077">
    <property type="protein sequence ID" value="GEP57333.1"/>
    <property type="molecule type" value="Genomic_DNA"/>
</dbReference>
<sequence length="158" mass="16980">MTVKALAVIIALTFSTASLVKAETLTLCGQKVEYNASSNAGNLVGIWIGEIIAFNAAYSVDYSRCWALAIEDVSASGTIKSKLVLADNTKNMHNGTRYGTQGRVLNWPGQLGPGGATLRFASDDGRNSYDLQRQGETKMEGKVVYPTGTGRLFLVKQK</sequence>